<dbReference type="OMA" id="RIWIFIF"/>
<reference evidence="3 4" key="1">
    <citation type="submission" date="2018-08" db="EMBL/GenBank/DDBJ databases">
        <title>A genome reference for cultivated species of the human gut microbiota.</title>
        <authorList>
            <person name="Zou Y."/>
            <person name="Xue W."/>
            <person name="Luo G."/>
        </authorList>
    </citation>
    <scope>NUCLEOTIDE SEQUENCE [LARGE SCALE GENOMIC DNA]</scope>
    <source>
        <strain evidence="3 4">AF22-12AC</strain>
    </source>
</reference>
<dbReference type="Pfam" id="PF14343">
    <property type="entry name" value="PrcB_C"/>
    <property type="match status" value="1"/>
</dbReference>
<protein>
    <submittedName>
        <fullName evidence="3">Protease complex subunit PrcB family protein</fullName>
    </submittedName>
</protein>
<accession>A0A395VD53</accession>
<dbReference type="EMBL" id="QRVL01000003">
    <property type="protein sequence ID" value="RGS41255.1"/>
    <property type="molecule type" value="Genomic_DNA"/>
</dbReference>
<dbReference type="GeneID" id="93724339"/>
<dbReference type="Proteomes" id="UP000266172">
    <property type="component" value="Unassembled WGS sequence"/>
</dbReference>
<feature type="domain" description="PrcB C-terminal" evidence="2">
    <location>
        <begin position="75"/>
        <end position="132"/>
    </location>
</feature>
<gene>
    <name evidence="3" type="ORF">DWX93_06260</name>
</gene>
<evidence type="ECO:0000313" key="3">
    <source>
        <dbReference type="EMBL" id="RGS41255.1"/>
    </source>
</evidence>
<keyword evidence="1" id="KW-0732">Signal</keyword>
<dbReference type="GO" id="GO:0008233">
    <property type="term" value="F:peptidase activity"/>
    <property type="evidence" value="ECO:0007669"/>
    <property type="project" value="UniProtKB-KW"/>
</dbReference>
<name>A0A395VD53_9FIRM</name>
<comment type="caution">
    <text evidence="3">The sequence shown here is derived from an EMBL/GenBank/DDBJ whole genome shotgun (WGS) entry which is preliminary data.</text>
</comment>
<keyword evidence="3" id="KW-0378">Hydrolase</keyword>
<dbReference type="GO" id="GO:0006508">
    <property type="term" value="P:proteolysis"/>
    <property type="evidence" value="ECO:0007669"/>
    <property type="project" value="UniProtKB-KW"/>
</dbReference>
<keyword evidence="3" id="KW-0645">Protease</keyword>
<dbReference type="RefSeq" id="WP_014080738.1">
    <property type="nucleotide sequence ID" value="NZ_CAUELN010000028.1"/>
</dbReference>
<dbReference type="PROSITE" id="PS51257">
    <property type="entry name" value="PROKAR_LIPOPROTEIN"/>
    <property type="match status" value="1"/>
</dbReference>
<evidence type="ECO:0000256" key="1">
    <source>
        <dbReference type="SAM" id="SignalP"/>
    </source>
</evidence>
<feature type="signal peptide" evidence="1">
    <location>
        <begin position="1"/>
        <end position="23"/>
    </location>
</feature>
<organism evidence="3 4">
    <name type="scientific">Roseburia hominis</name>
    <dbReference type="NCBI Taxonomy" id="301301"/>
    <lineage>
        <taxon>Bacteria</taxon>
        <taxon>Bacillati</taxon>
        <taxon>Bacillota</taxon>
        <taxon>Clostridia</taxon>
        <taxon>Lachnospirales</taxon>
        <taxon>Lachnospiraceae</taxon>
        <taxon>Roseburia</taxon>
    </lineage>
</organism>
<proteinExistence type="predicted"/>
<dbReference type="AlphaFoldDB" id="A0A395VD53"/>
<evidence type="ECO:0000259" key="2">
    <source>
        <dbReference type="Pfam" id="PF14343"/>
    </source>
</evidence>
<evidence type="ECO:0000313" key="4">
    <source>
        <dbReference type="Proteomes" id="UP000266172"/>
    </source>
</evidence>
<dbReference type="InterPro" id="IPR025748">
    <property type="entry name" value="PrcB_C_dom"/>
</dbReference>
<sequence>MFWYGKRWKKGCLVFLAAAALLAAGCSIETTNGAKVADLDYEIVEEAQIPEEVKAVIEEKKAADFKTTYELDGDLYIVRGYGEQETGGYSICIRDLYLTSNAILFDTELVGPRKGEQVSSGPSYPYIVIKTEKRDESTIFE</sequence>
<feature type="chain" id="PRO_5043166468" evidence="1">
    <location>
        <begin position="24"/>
        <end position="141"/>
    </location>
</feature>